<feature type="domain" description="Peptidase C1A papain C-terminal" evidence="5">
    <location>
        <begin position="521"/>
        <end position="804"/>
    </location>
</feature>
<evidence type="ECO:0000259" key="5">
    <source>
        <dbReference type="SMART" id="SM00645"/>
    </source>
</evidence>
<feature type="compositionally biased region" description="Low complexity" evidence="3">
    <location>
        <begin position="2324"/>
        <end position="2337"/>
    </location>
</feature>
<feature type="region of interest" description="Disordered" evidence="3">
    <location>
        <begin position="1698"/>
        <end position="1761"/>
    </location>
</feature>
<proteinExistence type="inferred from homology"/>
<feature type="compositionally biased region" description="Basic residues" evidence="3">
    <location>
        <begin position="1708"/>
        <end position="1717"/>
    </location>
</feature>
<feature type="compositionally biased region" description="Low complexity" evidence="3">
    <location>
        <begin position="1455"/>
        <end position="1470"/>
    </location>
</feature>
<dbReference type="SMART" id="SM00645">
    <property type="entry name" value="Pept_C1"/>
    <property type="match status" value="1"/>
</dbReference>
<feature type="region of interest" description="Disordered" evidence="3">
    <location>
        <begin position="96"/>
        <end position="125"/>
    </location>
</feature>
<feature type="compositionally biased region" description="Basic and acidic residues" evidence="3">
    <location>
        <begin position="1271"/>
        <end position="1280"/>
    </location>
</feature>
<dbReference type="Gene3D" id="3.90.70.10">
    <property type="entry name" value="Cysteine proteinases"/>
    <property type="match status" value="1"/>
</dbReference>
<accession>A0A0G4H6E6</accession>
<feature type="region of interest" description="Disordered" evidence="3">
    <location>
        <begin position="1513"/>
        <end position="1686"/>
    </location>
</feature>
<dbReference type="EMBL" id="CDMZ01001920">
    <property type="protein sequence ID" value="CEM39278.1"/>
    <property type="molecule type" value="Genomic_DNA"/>
</dbReference>
<dbReference type="PROSITE" id="PS50092">
    <property type="entry name" value="TSP1"/>
    <property type="match status" value="1"/>
</dbReference>
<feature type="chain" id="PRO_5005191478" description="Peptidase C1A papain C-terminal domain-containing protein" evidence="4">
    <location>
        <begin position="26"/>
        <end position="2385"/>
    </location>
</feature>
<keyword evidence="4" id="KW-0732">Signal</keyword>
<feature type="compositionally biased region" description="Basic and acidic residues" evidence="3">
    <location>
        <begin position="1435"/>
        <end position="1445"/>
    </location>
</feature>
<protein>
    <recommendedName>
        <fullName evidence="5">Peptidase C1A papain C-terminal domain-containing protein</fullName>
    </recommendedName>
</protein>
<sequence length="2385" mass="254794">MAIGVTLLQVVVRLVTFLCIVPTESLCPEDAGEVRQAAVQGISERFERECGTALPKRWGEVAGVVAVDKPGGVCELTVSGLGSFSVSFDLLEDREETGDSRDVVPESESETGQSPPHPSISLTNPRVLRPLSNSPVASGDFRLLCGLTEEQQVHLPALPPVIPRLLIDQMNIVRRKRCAIFDFKGDGERGVFLPFSSIRLLSTRARAVSTSVVEQALVLSFSVPVSVGEGGQWEEIRVKAEASVDPRDPKWAVLGGSDGGVRGAEEWSRLSSQVLFLGSDPHPCALGGSWGMDVEVDVEKGREGGSGGRAVHPPLEEEEERRAGGGEGNSTSRLEGEGGGATLLSQEIRERASASSSAVSSVRVLSRWDLQEDAQRERRSLWGSGKKPAPSLVSADIGLQRGDGESSIPVSLSDKDKIKETAGSPDASMRERLEKGSEERGRGGQEAKEEGEEIDRDRVRLLTGDRSKENFFPFLDWSLVRAESAALVRSVEAEVQAEAVKGRGKVGVSEGTRSRGKGPALPATFDFRSEFRSCVSPPREQNTCGACWAFGALGSFEKQICKRSGGTTRVDLSREHVVRCASEAFGCEGGWVDAAFQALRRQGGALRESCIPYSVGKAPIDNNGQPMGSGFCPKASLLQTERPDACRDRFGNQPPRSDDDFRALVTVEWLKYRQREPSDSQIFTLMKTWRGYFEGQLTHTVTGERAIQAAIWRYGAVAAFMDVYNDFLDYRGGVYSHREGSGEVMGSHIVQLIGWGVDRDTRVPFWIAENSWGDQWGEDESFRRCENQKCEGDFCAASMASIGRWVRRRGDGNSTVVQKSPFGSSFLGGLRERGEGAQVCGYFRIRRGGGDGIGIETAVSYGLADMETVKASKRECVLSEWSKWSACDAAACQSGSQTRTRQPRDASTGTLLTADEAAELCGATSEKKSCFGDGWCSGSKARSFIFYGDHVRADEVMRTGKLIRENWVSSAVLSCGEREGLLPQSWSGFRAFVVDGFFYVPEAGVYTVHMSTDRGTGAVVLRSGVTEVSLELRGDRREANAGTAFASLPKGYVKTKVSLLEQKDSGTGGKGGCGAYRVELSKGCDLCPQGYTSVGRLMGPCERLCGCSASSDSCKYCCQYDSEENVCLYTQRQEPRGICKLAAQSGSSPHFALFQPSQERDNGTALAPSQEGSREVTAPTSSLSSSSSPSFLVSALLSPVSWLWRWKWGTSDASEGSASSAVEQGAGREQKKEKDGSLHSDLLRTKGGTPPLPPWELPRLEARKSYGGRGGGDKREEQKQEFGEQDFNIRLYANTEGEQGGVVQDGDEEVGVHENRCRSREFRLLIHAVKDESGLSPSAALGGVAFLESQEGGGFGRVVPSAVRVGGGLVEVGSEGGGVESLLVKEGDESTAGSLAEFVGFESGWLLFSFDRVVSVDAYTLVTSGPRGGGGGGKASEEGEEKGGDVEGPDGMGVSGSEASSSSAWMEGSGDPVSWSLETAGEGGEFLTCDERLGLVPPLGRGRLYGLFRPSTSGLPETMVSLPPVLPPLSSSTEDESGDSGMFSEPPGDGNEETKEKDLQVKPSPSPPPESLKDLPPSPLPPKLPPSNSGSLSPSPSPVPFIPQLPLPLPGFSDGTLLETGRGSRREEGGGEEADGAVGPSEAFRDVSKTFDPQRKSTDALMDGSRGRLQEERERPGGLSWAPFPSPSFLQMSAVLETQRSQSEEAKKKRKVKRNKGHTSSQGLSPAQVLLQEQRTETVVSASAEGKTQTGSQSSAETVTEVSTQSLNPVAFLQFFRNTHELSGAVGGGIPAGSPFSQWPEKSVRDRLKAHDFAFWTELREIGREEEGDGVSMSTVDFSSLFGSLQGVIEREWGNGTGVPLNETDTPSSGNTPGKSCRADLMGTFPAPPMAGEYTVEVVVHNAAVARVAVEGGGVSVMASESLCGTSAWQQSGMEFCQKWAERGLCVDSPAGQKNGTEEKEGDGGWGWWMRSECPQACGVCTTGDLLISPVGRFSEPNAQVNFILQSVGECLETTETGGIRFALPRVSVHLLPHQSLDLSLVTRVDSSTFPFVLIDSRQSLHQNLTAGEGGGSHDTAAVTEEGESVEAAGVSVGWPGATGDPLLLEAGRPVRLGEARVGQISLSGSFDMQTAVRLLRPSERGACAGLVLGSEVTVSISLCFLNCEEEENRQGGCAPRVSFDVLGSDEKPLGEGTEGGHWEHPVSLLEPSELRLEREVKGHTEGQGKAHEENSRGGCVISGFYRPSRPASAFPGSGGAGLPSGSSDGGSPSFFDSEGEGEDTDTGLQWSLVGRVEIPPWRGEEGKLTGGVDRSLFVKHLQEDRASSPSPSSVSSSSSSFLLEREGDKQRDLTQILCGVTDGGVSVSAEQPFMGALFFDLEIETFEL</sequence>
<dbReference type="PANTHER" id="PTHR12411">
    <property type="entry name" value="CYSTEINE PROTEASE FAMILY C1-RELATED"/>
    <property type="match status" value="1"/>
</dbReference>
<feature type="region of interest" description="Disordered" evidence="3">
    <location>
        <begin position="2319"/>
        <end position="2344"/>
    </location>
</feature>
<reference evidence="6" key="1">
    <citation type="submission" date="2014-11" db="EMBL/GenBank/DDBJ databases">
        <authorList>
            <person name="Otto D Thomas"/>
            <person name="Naeem Raeece"/>
        </authorList>
    </citation>
    <scope>NUCLEOTIDE SEQUENCE</scope>
</reference>
<feature type="compositionally biased region" description="Basic and acidic residues" evidence="3">
    <location>
        <begin position="1643"/>
        <end position="1658"/>
    </location>
</feature>
<feature type="region of interest" description="Disordered" evidence="3">
    <location>
        <begin position="378"/>
        <end position="454"/>
    </location>
</feature>
<dbReference type="InterPro" id="IPR000668">
    <property type="entry name" value="Peptidase_C1A_C"/>
</dbReference>
<feature type="compositionally biased region" description="Basic and acidic residues" evidence="3">
    <location>
        <begin position="1226"/>
        <end position="1244"/>
    </location>
</feature>
<feature type="compositionally biased region" description="Polar residues" evidence="3">
    <location>
        <begin position="1718"/>
        <end position="1761"/>
    </location>
</feature>
<feature type="region of interest" description="Disordered" evidence="3">
    <location>
        <begin position="1150"/>
        <end position="1189"/>
    </location>
</feature>
<feature type="compositionally biased region" description="Low complexity" evidence="3">
    <location>
        <begin position="1176"/>
        <end position="1189"/>
    </location>
</feature>
<evidence type="ECO:0000256" key="3">
    <source>
        <dbReference type="SAM" id="MobiDB-lite"/>
    </source>
</evidence>
<feature type="signal peptide" evidence="4">
    <location>
        <begin position="1"/>
        <end position="25"/>
    </location>
</feature>
<feature type="compositionally biased region" description="Basic and acidic residues" evidence="3">
    <location>
        <begin position="1665"/>
        <end position="1676"/>
    </location>
</feature>
<feature type="compositionally biased region" description="Polar residues" evidence="3">
    <location>
        <begin position="110"/>
        <end position="124"/>
    </location>
</feature>
<dbReference type="VEuPathDB" id="CryptoDB:Cvel_5750"/>
<gene>
    <name evidence="6" type="ORF">Cvel_5750</name>
</gene>
<feature type="compositionally biased region" description="Low complexity" evidence="3">
    <location>
        <begin position="1520"/>
        <end position="1532"/>
    </location>
</feature>
<dbReference type="InterPro" id="IPR038765">
    <property type="entry name" value="Papain-like_cys_pep_sf"/>
</dbReference>
<feature type="region of interest" description="Disordered" evidence="3">
    <location>
        <begin position="2248"/>
        <end position="2286"/>
    </location>
</feature>
<organism evidence="6">
    <name type="scientific">Chromera velia CCMP2878</name>
    <dbReference type="NCBI Taxonomy" id="1169474"/>
    <lineage>
        <taxon>Eukaryota</taxon>
        <taxon>Sar</taxon>
        <taxon>Alveolata</taxon>
        <taxon>Colpodellida</taxon>
        <taxon>Chromeraceae</taxon>
        <taxon>Chromera</taxon>
    </lineage>
</organism>
<dbReference type="GO" id="GO:0006508">
    <property type="term" value="P:proteolysis"/>
    <property type="evidence" value="ECO:0007669"/>
    <property type="project" value="InterPro"/>
</dbReference>
<comment type="similarity">
    <text evidence="1">Belongs to the peptidase C1 family.</text>
</comment>
<feature type="compositionally biased region" description="Basic and acidic residues" evidence="3">
    <location>
        <begin position="428"/>
        <end position="448"/>
    </location>
</feature>
<evidence type="ECO:0000256" key="4">
    <source>
        <dbReference type="SAM" id="SignalP"/>
    </source>
</evidence>
<feature type="compositionally biased region" description="Low complexity" evidence="3">
    <location>
        <begin position="2260"/>
        <end position="2273"/>
    </location>
</feature>
<evidence type="ECO:0000256" key="2">
    <source>
        <dbReference type="ARBA" id="ARBA00023145"/>
    </source>
</evidence>
<keyword evidence="2" id="KW-0865">Zymogen</keyword>
<evidence type="ECO:0000313" key="6">
    <source>
        <dbReference type="EMBL" id="CEM39278.1"/>
    </source>
</evidence>
<dbReference type="InterPro" id="IPR000884">
    <property type="entry name" value="TSP1_rpt"/>
</dbReference>
<feature type="compositionally biased region" description="Pro residues" evidence="3">
    <location>
        <begin position="1564"/>
        <end position="1585"/>
    </location>
</feature>
<dbReference type="InterPro" id="IPR013128">
    <property type="entry name" value="Peptidase_C1A"/>
</dbReference>
<dbReference type="GO" id="GO:0008234">
    <property type="term" value="F:cysteine-type peptidase activity"/>
    <property type="evidence" value="ECO:0007669"/>
    <property type="project" value="InterPro"/>
</dbReference>
<dbReference type="Pfam" id="PF00112">
    <property type="entry name" value="Peptidase_C1"/>
    <property type="match status" value="1"/>
</dbReference>
<dbReference type="PROSITE" id="PS00139">
    <property type="entry name" value="THIOL_PROTEASE_CYS"/>
    <property type="match status" value="1"/>
</dbReference>
<dbReference type="InterPro" id="IPR000169">
    <property type="entry name" value="Pept_cys_AS"/>
</dbReference>
<dbReference type="SUPFAM" id="SSF54001">
    <property type="entry name" value="Cysteine proteinases"/>
    <property type="match status" value="1"/>
</dbReference>
<name>A0A0G4H6E6_9ALVE</name>
<dbReference type="InterPro" id="IPR036383">
    <property type="entry name" value="TSP1_rpt_sf"/>
</dbReference>
<feature type="compositionally biased region" description="Pro residues" evidence="3">
    <location>
        <begin position="1595"/>
        <end position="1609"/>
    </location>
</feature>
<feature type="region of interest" description="Disordered" evidence="3">
    <location>
        <begin position="1425"/>
        <end position="1477"/>
    </location>
</feature>
<feature type="compositionally biased region" description="Polar residues" evidence="3">
    <location>
        <begin position="1212"/>
        <end position="1222"/>
    </location>
</feature>
<feature type="region of interest" description="Disordered" evidence="3">
    <location>
        <begin position="1212"/>
        <end position="1280"/>
    </location>
</feature>
<evidence type="ECO:0000256" key="1">
    <source>
        <dbReference type="ARBA" id="ARBA00008455"/>
    </source>
</evidence>
<dbReference type="Gene3D" id="2.20.100.10">
    <property type="entry name" value="Thrombospondin type-1 (TSP1) repeat"/>
    <property type="match status" value="1"/>
</dbReference>
<feature type="region of interest" description="Disordered" evidence="3">
    <location>
        <begin position="299"/>
        <end position="338"/>
    </location>
</feature>